<feature type="domain" description="Xrn1 helical" evidence="7">
    <location>
        <begin position="275"/>
        <end position="674"/>
    </location>
</feature>
<feature type="domain" description="5'-3' exoribonuclease 1 SH3-like" evidence="8">
    <location>
        <begin position="1133"/>
        <end position="1185"/>
    </location>
</feature>
<evidence type="ECO:0000259" key="7">
    <source>
        <dbReference type="Pfam" id="PF17846"/>
    </source>
</evidence>
<keyword evidence="2 5" id="KW-0378">Hydrolase</keyword>
<comment type="caution">
    <text evidence="11">The sequence shown here is derived from an EMBL/GenBank/DDBJ whole genome shotgun (WGS) entry which is preliminary data.</text>
</comment>
<name>A0AAD5U5N8_9FUNG</name>
<dbReference type="Pfam" id="PF03159">
    <property type="entry name" value="XRN_N"/>
    <property type="match status" value="1"/>
</dbReference>
<keyword evidence="5" id="KW-0866">Nonsense-mediated mRNA decay</keyword>
<dbReference type="InterPro" id="IPR047008">
    <property type="entry name" value="XRN1_SH3_sf"/>
</dbReference>
<dbReference type="PANTHER" id="PTHR12341:SF7">
    <property type="entry name" value="5'-3' EXORIBONUCLEASE 1"/>
    <property type="match status" value="1"/>
</dbReference>
<dbReference type="Pfam" id="PF17846">
    <property type="entry name" value="XRN_M"/>
    <property type="match status" value="1"/>
</dbReference>
<dbReference type="InterPro" id="IPR041412">
    <property type="entry name" value="Xrn1_helical"/>
</dbReference>
<gene>
    <name evidence="11" type="ORF">HK099_006974</name>
</gene>
<evidence type="ECO:0000256" key="3">
    <source>
        <dbReference type="ARBA" id="ARBA00022839"/>
    </source>
</evidence>
<evidence type="ECO:0000313" key="11">
    <source>
        <dbReference type="EMBL" id="KAJ3225329.1"/>
    </source>
</evidence>
<dbReference type="Pfam" id="PF18129">
    <property type="entry name" value="SH3_12"/>
    <property type="match status" value="1"/>
</dbReference>
<dbReference type="GO" id="GO:0003723">
    <property type="term" value="F:RNA binding"/>
    <property type="evidence" value="ECO:0007669"/>
    <property type="project" value="UniProtKB-KW"/>
</dbReference>
<keyword evidence="3 5" id="KW-0269">Exonuclease</keyword>
<comment type="function">
    <text evidence="5">Multifunctional protein that exhibits several independent functions at different levels of the cellular processes. 5'-3' exonuclease component of the nonsense-mediated mRNA decay (NMD) which is a highly conserved mRNA degradation pathway, an RNA surveillance system whose role is to identify and rid cells of mRNA with premature termination codons and thus prevents accumulation of potentially harmful truncated proteins.</text>
</comment>
<evidence type="ECO:0000259" key="9">
    <source>
        <dbReference type="Pfam" id="PF18332"/>
    </source>
</evidence>
<dbReference type="CDD" id="cd18673">
    <property type="entry name" value="PIN_XRN1-2-like"/>
    <property type="match status" value="1"/>
</dbReference>
<evidence type="ECO:0000313" key="12">
    <source>
        <dbReference type="Proteomes" id="UP001211065"/>
    </source>
</evidence>
<dbReference type="InterPro" id="IPR016494">
    <property type="entry name" value="5_3_exoribonuclease_1"/>
</dbReference>
<keyword evidence="5" id="KW-0694">RNA-binding</keyword>
<dbReference type="InterPro" id="IPR040992">
    <property type="entry name" value="XRN1_D1"/>
</dbReference>
<dbReference type="InterPro" id="IPR041385">
    <property type="entry name" value="SH3_12"/>
</dbReference>
<dbReference type="Gene3D" id="3.40.50.12390">
    <property type="match status" value="2"/>
</dbReference>
<feature type="domain" description="5'-3' exoribonuclease 1 D1" evidence="9">
    <location>
        <begin position="713"/>
        <end position="912"/>
    </location>
</feature>
<dbReference type="GO" id="GO:0004534">
    <property type="term" value="F:5'-3' RNA exonuclease activity"/>
    <property type="evidence" value="ECO:0007669"/>
    <property type="project" value="TreeGrafter"/>
</dbReference>
<dbReference type="InterPro" id="IPR041106">
    <property type="entry name" value="XRN1_D2_D3"/>
</dbReference>
<comment type="subcellular location">
    <subcellularLocation>
        <location evidence="5">Cytoplasm</location>
    </subcellularLocation>
</comment>
<evidence type="ECO:0000256" key="5">
    <source>
        <dbReference type="PIRNR" id="PIRNR006743"/>
    </source>
</evidence>
<accession>A0AAD5U5N8</accession>
<dbReference type="Proteomes" id="UP001211065">
    <property type="component" value="Unassembled WGS sequence"/>
</dbReference>
<evidence type="ECO:0000256" key="2">
    <source>
        <dbReference type="ARBA" id="ARBA00022801"/>
    </source>
</evidence>
<proteinExistence type="inferred from homology"/>
<evidence type="ECO:0000259" key="6">
    <source>
        <dbReference type="Pfam" id="PF03159"/>
    </source>
</evidence>
<dbReference type="Gene3D" id="1.25.40.1050">
    <property type="match status" value="1"/>
</dbReference>
<comment type="similarity">
    <text evidence="4 5">Belongs to the 5'-3' exonuclease family.</text>
</comment>
<dbReference type="InterPro" id="IPR004859">
    <property type="entry name" value="Xrn1_N"/>
</dbReference>
<protein>
    <recommendedName>
        <fullName evidence="5">5'-3' exoribonuclease 1</fullName>
        <ecNumber evidence="5">3.1.13.-</ecNumber>
    </recommendedName>
</protein>
<dbReference type="EMBL" id="JADGJW010000064">
    <property type="protein sequence ID" value="KAJ3225329.1"/>
    <property type="molecule type" value="Genomic_DNA"/>
</dbReference>
<dbReference type="EC" id="3.1.13.-" evidence="5"/>
<reference evidence="11" key="1">
    <citation type="submission" date="2020-05" db="EMBL/GenBank/DDBJ databases">
        <title>Phylogenomic resolution of chytrid fungi.</title>
        <authorList>
            <person name="Stajich J.E."/>
            <person name="Amses K."/>
            <person name="Simmons R."/>
            <person name="Seto K."/>
            <person name="Myers J."/>
            <person name="Bonds A."/>
            <person name="Quandt C.A."/>
            <person name="Barry K."/>
            <person name="Liu P."/>
            <person name="Grigoriev I."/>
            <person name="Longcore J.E."/>
            <person name="James T.Y."/>
        </authorList>
    </citation>
    <scope>NUCLEOTIDE SEQUENCE</scope>
    <source>
        <strain evidence="11">JEL0476</strain>
    </source>
</reference>
<evidence type="ECO:0000256" key="1">
    <source>
        <dbReference type="ARBA" id="ARBA00022722"/>
    </source>
</evidence>
<keyword evidence="12" id="KW-1185">Reference proteome</keyword>
<feature type="domain" description="Xrn1 N-terminal" evidence="6">
    <location>
        <begin position="1"/>
        <end position="227"/>
    </location>
</feature>
<keyword evidence="5" id="KW-0963">Cytoplasm</keyword>
<dbReference type="InterPro" id="IPR027073">
    <property type="entry name" value="5_3_exoribonuclease"/>
</dbReference>
<dbReference type="InterPro" id="IPR047007">
    <property type="entry name" value="XRN1_D1_sf"/>
</dbReference>
<sequence length="1461" mass="167291">MGVPKFFRWISERYPVCSQLVLENNIPQFDNLYLDMNGIIHSCSHPNDLDVHFRMSEEQIFLGIFNYIEHLFVKIKPQKLFFMAVDGVAPRAKMNQQRARRFRTAKDAEVARNLALKKGVPLPEEPAFDSNCITPGTEFMTKLSLHLKYFINKKVTEDSSWQKIEIILSGHEVPGEGEHKIMEYLRIAKSLPTFDPNLRHCLYGLDADLIMLGLLSHEPHFALLREEVTFGKKKRKTLASSNPESQRFYLMHLSLFREYLDLEFSSIKKLLPFPYDLENIIDDFILMSFFVGNDFLPSLPTLHINEGALAILFNEYKLILPEIGGYLNDGGKLNLARCQTLLEKLGAVEVDAFQNTLELKIEVKDNTKEAVAKKVLMEMTKSQQQLFLSIQEYVLERNNTPLIFKLNSLSIKDKQFIVKASKDLGLKIAYLADEGSIDPHHKDNLVVCFSEEEDSDDEEGIEARERMLRRYNEAIIKDDNNEKHLALTDKQIFEKKFDDWKKTYYKEKLHFDISTEGDVKKLVFHYVEGLQWVLLYYYEGVPSWEWFYPYHYAPKITDLKNFAHYELKFDIGEPFLPFQQLMGVLPTASNQHIPEPYRELMTKETSPIHNFYPLEFDCDLNGKKSDWEAVVLIPFIDEKKLLAALKAKDALLSESEKKRNSFGTSTKFLHDATIKDSVYFSSNPVHFPHIKNNTCSMSEWLLPKKGKFGYKKGLCEGVKLGKYAMPGFPSMHTIAHSATLGYHSVNIFNAESTKESIILNIVNNYEGMSPEDILRKLHGKEFKNQAFWGYPFLSECKVHSLLDENFKYELKEIPLPNGETRWDVVKEPHISANAIDNFLNSANNCENFYSKKYGIVIGPVDIIVNVLPLKKMRLTEDGAIVKEFFDFKNRREVPLATLVETVETSDPRYQERPPKPVEEDFPLNSRQTEQKFFDELNSVRSLVEEIEKDEHYVPSYILAKELKLPSLVLARLTSSLQVVCGPKKEMVMVGLHLKFDSKQLKVLGYTRKGEKSWEFSSLARRLIKDFQIAFPEFLLGLIKNPSKDVYADTDFYSSSSAPKKMNEMLEWIKEAGTKSFNKVSVDSEADTVKKIEELVERTYENFKDAKIKAVTIKNVPRLAVLKPEHAKFRLGEQHFRLGERIIHVSDIGSVPIGAKGTIIGIDGNYLEIVFDKGFLAATNLDNRTLNFMGKSNIDEGNNFSVRKHAHSYSLKSNMKSTAQVAAVKNVSSKVVSSHSPKENNAWNRQVHHDGKNKRTLTSSSGMVVEITKGKANRTVVDDATDSSNLESFSESAHSKRVYQAPSGIQIEVTKKNTSKALPQQNEKLNNFSNTKDETAYRQAFAQWSDSNANIPENNIDQMSANLRSMLHIGEDFGTSTRQTYHQNVSADNNTRQNQVKSNEVMPENVSAQILQGYQHSLQQASPYQISSYGNPNFLQRNELENLVRGRGGGRGRGNFEFRFLY</sequence>
<keyword evidence="1 5" id="KW-0540">Nuclease</keyword>
<feature type="domain" description="Exoribonuclease Xrn1 D2/D3" evidence="10">
    <location>
        <begin position="935"/>
        <end position="1109"/>
    </location>
</feature>
<dbReference type="GO" id="GO:0016075">
    <property type="term" value="P:rRNA catabolic process"/>
    <property type="evidence" value="ECO:0007669"/>
    <property type="project" value="TreeGrafter"/>
</dbReference>
<evidence type="ECO:0000256" key="4">
    <source>
        <dbReference type="ARBA" id="ARBA00038299"/>
    </source>
</evidence>
<dbReference type="FunFam" id="3.40.50.12390:FF:000002">
    <property type="entry name" value="5'-3' exoribonuclease 1"/>
    <property type="match status" value="1"/>
</dbReference>
<dbReference type="Pfam" id="PF18332">
    <property type="entry name" value="XRN1_D1"/>
    <property type="match status" value="1"/>
</dbReference>
<dbReference type="Gene3D" id="2.170.260.40">
    <property type="match status" value="1"/>
</dbReference>
<dbReference type="GO" id="GO:0005634">
    <property type="term" value="C:nucleus"/>
    <property type="evidence" value="ECO:0007669"/>
    <property type="project" value="TreeGrafter"/>
</dbReference>
<evidence type="ECO:0000259" key="8">
    <source>
        <dbReference type="Pfam" id="PF18129"/>
    </source>
</evidence>
<dbReference type="GO" id="GO:0000184">
    <property type="term" value="P:nuclear-transcribed mRNA catabolic process, nonsense-mediated decay"/>
    <property type="evidence" value="ECO:0007669"/>
    <property type="project" value="UniProtKB-KW"/>
</dbReference>
<dbReference type="Gene3D" id="2.30.30.750">
    <property type="match status" value="1"/>
</dbReference>
<dbReference type="Pfam" id="PF18334">
    <property type="entry name" value="XRN1_D2_D3"/>
    <property type="match status" value="1"/>
</dbReference>
<dbReference type="GO" id="GO:0005737">
    <property type="term" value="C:cytoplasm"/>
    <property type="evidence" value="ECO:0007669"/>
    <property type="project" value="UniProtKB-SubCell"/>
</dbReference>
<dbReference type="PIRSF" id="PIRSF006743">
    <property type="entry name" value="Exonuclease_Xnr1"/>
    <property type="match status" value="1"/>
</dbReference>
<organism evidence="11 12">
    <name type="scientific">Clydaea vesicula</name>
    <dbReference type="NCBI Taxonomy" id="447962"/>
    <lineage>
        <taxon>Eukaryota</taxon>
        <taxon>Fungi</taxon>
        <taxon>Fungi incertae sedis</taxon>
        <taxon>Chytridiomycota</taxon>
        <taxon>Chytridiomycota incertae sedis</taxon>
        <taxon>Chytridiomycetes</taxon>
        <taxon>Lobulomycetales</taxon>
        <taxon>Lobulomycetaceae</taxon>
        <taxon>Clydaea</taxon>
    </lineage>
</organism>
<dbReference type="PANTHER" id="PTHR12341">
    <property type="entry name" value="5'-&gt;3' EXORIBONUCLEASE"/>
    <property type="match status" value="1"/>
</dbReference>
<evidence type="ECO:0000259" key="10">
    <source>
        <dbReference type="Pfam" id="PF18334"/>
    </source>
</evidence>